<accession>A0A5E4M1C4</accession>
<keyword evidence="2" id="KW-1185">Reference proteome</keyword>
<reference evidence="1 2" key="1">
    <citation type="submission" date="2019-08" db="EMBL/GenBank/DDBJ databases">
        <authorList>
            <person name="Alioto T."/>
            <person name="Alioto T."/>
            <person name="Gomez Garrido J."/>
        </authorList>
    </citation>
    <scope>NUCLEOTIDE SEQUENCE [LARGE SCALE GENOMIC DNA]</scope>
</reference>
<dbReference type="EMBL" id="CABPRJ010000012">
    <property type="protein sequence ID" value="VVC25393.1"/>
    <property type="molecule type" value="Genomic_DNA"/>
</dbReference>
<protein>
    <submittedName>
        <fullName evidence="1">Uncharacterized protein</fullName>
    </submittedName>
</protein>
<evidence type="ECO:0000313" key="1">
    <source>
        <dbReference type="EMBL" id="VVC25393.1"/>
    </source>
</evidence>
<gene>
    <name evidence="1" type="ORF">CINCED_3A010498</name>
</gene>
<proteinExistence type="predicted"/>
<dbReference type="OrthoDB" id="6604921at2759"/>
<dbReference type="Proteomes" id="UP000325440">
    <property type="component" value="Unassembled WGS sequence"/>
</dbReference>
<organism evidence="1 2">
    <name type="scientific">Cinara cedri</name>
    <dbReference type="NCBI Taxonomy" id="506608"/>
    <lineage>
        <taxon>Eukaryota</taxon>
        <taxon>Metazoa</taxon>
        <taxon>Ecdysozoa</taxon>
        <taxon>Arthropoda</taxon>
        <taxon>Hexapoda</taxon>
        <taxon>Insecta</taxon>
        <taxon>Pterygota</taxon>
        <taxon>Neoptera</taxon>
        <taxon>Paraneoptera</taxon>
        <taxon>Hemiptera</taxon>
        <taxon>Sternorrhyncha</taxon>
        <taxon>Aphidomorpha</taxon>
        <taxon>Aphidoidea</taxon>
        <taxon>Aphididae</taxon>
        <taxon>Lachninae</taxon>
        <taxon>Cinara</taxon>
    </lineage>
</organism>
<name>A0A5E4M1C4_9HEMI</name>
<sequence>MPKDKQSLSRHLKLLISEFGKDVFSIDNVALFCKLSKVKVDPVRRSNITQYIKTEKHHRFIERKLNQKTANNY</sequence>
<evidence type="ECO:0000313" key="2">
    <source>
        <dbReference type="Proteomes" id="UP000325440"/>
    </source>
</evidence>
<dbReference type="AlphaFoldDB" id="A0A5E4M1C4"/>